<dbReference type="AlphaFoldDB" id="A0A318JI94"/>
<evidence type="ECO:0000256" key="2">
    <source>
        <dbReference type="ARBA" id="ARBA00023015"/>
    </source>
</evidence>
<sequence>MKDLLQLEDLRVFCLVVRKGGFAAAAEAMAASPAYVSKRIRVLEQCLDCRLLDRTTRRIAMTERGERIYQWAGKILQDVEQMSVEIGSAREQPRGIIRISSSFGFGRVHLAPALGELAGHYPELNIRFEVADCLIDLAQEGIDLDIRVGNEIAPQLLARKLADNRRILCAAPAYVARHGAPATLNALSRHNCLVIKERDHPFGVWRLTGPQGECSIRVQGALAANHGEVVHQWALQGHGIMLRSLWDVAGELERGELVRVLPDYYLQADIWAVYPEKLASSAKLRVCVEFIQQYFRRSRLA</sequence>
<evidence type="ECO:0000256" key="4">
    <source>
        <dbReference type="ARBA" id="ARBA00023163"/>
    </source>
</evidence>
<dbReference type="Pfam" id="PF03466">
    <property type="entry name" value="LysR_substrate"/>
    <property type="match status" value="1"/>
</dbReference>
<dbReference type="FunFam" id="3.40.190.290:FF:000001">
    <property type="entry name" value="Transcriptional regulator, LysR family"/>
    <property type="match status" value="1"/>
</dbReference>
<dbReference type="Gene3D" id="1.10.10.10">
    <property type="entry name" value="Winged helix-like DNA-binding domain superfamily/Winged helix DNA-binding domain"/>
    <property type="match status" value="1"/>
</dbReference>
<dbReference type="FunFam" id="1.10.10.10:FF:000001">
    <property type="entry name" value="LysR family transcriptional regulator"/>
    <property type="match status" value="1"/>
</dbReference>
<protein>
    <submittedName>
        <fullName evidence="6">LysR family transcriptional activator of dmlA</fullName>
    </submittedName>
</protein>
<feature type="domain" description="HTH lysR-type" evidence="5">
    <location>
        <begin position="5"/>
        <end position="62"/>
    </location>
</feature>
<evidence type="ECO:0000256" key="3">
    <source>
        <dbReference type="ARBA" id="ARBA00023125"/>
    </source>
</evidence>
<dbReference type="EMBL" id="QJKC01000015">
    <property type="protein sequence ID" value="PXX43418.1"/>
    <property type="molecule type" value="Genomic_DNA"/>
</dbReference>
<gene>
    <name evidence="6" type="ORF">DFR38_11546</name>
</gene>
<evidence type="ECO:0000256" key="1">
    <source>
        <dbReference type="ARBA" id="ARBA00009437"/>
    </source>
</evidence>
<dbReference type="RefSeq" id="WP_059286444.1">
    <property type="nucleotide sequence ID" value="NZ_LNQU01000080.1"/>
</dbReference>
<dbReference type="PROSITE" id="PS50931">
    <property type="entry name" value="HTH_LYSR"/>
    <property type="match status" value="1"/>
</dbReference>
<dbReference type="InterPro" id="IPR005119">
    <property type="entry name" value="LysR_subst-bd"/>
</dbReference>
<dbReference type="OrthoDB" id="9786526at2"/>
<evidence type="ECO:0000313" key="6">
    <source>
        <dbReference type="EMBL" id="PXX43418.1"/>
    </source>
</evidence>
<keyword evidence="4" id="KW-0804">Transcription</keyword>
<comment type="caution">
    <text evidence="6">The sequence shown here is derived from an EMBL/GenBank/DDBJ whole genome shotgun (WGS) entry which is preliminary data.</text>
</comment>
<dbReference type="GO" id="GO:0006351">
    <property type="term" value="P:DNA-templated transcription"/>
    <property type="evidence" value="ECO:0007669"/>
    <property type="project" value="TreeGrafter"/>
</dbReference>
<accession>A0A318JI94</accession>
<keyword evidence="2" id="KW-0805">Transcription regulation</keyword>
<dbReference type="SUPFAM" id="SSF53850">
    <property type="entry name" value="Periplasmic binding protein-like II"/>
    <property type="match status" value="1"/>
</dbReference>
<dbReference type="SUPFAM" id="SSF46785">
    <property type="entry name" value="Winged helix' DNA-binding domain"/>
    <property type="match status" value="1"/>
</dbReference>
<dbReference type="CDD" id="cd08479">
    <property type="entry name" value="PBP2_CrgA_like_9"/>
    <property type="match status" value="1"/>
</dbReference>
<dbReference type="PANTHER" id="PTHR30537:SF5">
    <property type="entry name" value="HTH-TYPE TRANSCRIPTIONAL ACTIVATOR TTDR-RELATED"/>
    <property type="match status" value="1"/>
</dbReference>
<dbReference type="InterPro" id="IPR000847">
    <property type="entry name" value="LysR_HTH_N"/>
</dbReference>
<name>A0A318JI94_9NEIS</name>
<reference evidence="6 7" key="1">
    <citation type="submission" date="2018-05" db="EMBL/GenBank/DDBJ databases">
        <title>Genomic Encyclopedia of Type Strains, Phase IV (KMG-IV): sequencing the most valuable type-strain genomes for metagenomic binning, comparative biology and taxonomic classification.</title>
        <authorList>
            <person name="Goeker M."/>
        </authorList>
    </citation>
    <scope>NUCLEOTIDE SEQUENCE [LARGE SCALE GENOMIC DNA]</scope>
    <source>
        <strain evidence="6 7">DSM 25134</strain>
    </source>
</reference>
<dbReference type="InterPro" id="IPR036388">
    <property type="entry name" value="WH-like_DNA-bd_sf"/>
</dbReference>
<dbReference type="PANTHER" id="PTHR30537">
    <property type="entry name" value="HTH-TYPE TRANSCRIPTIONAL REGULATOR"/>
    <property type="match status" value="1"/>
</dbReference>
<dbReference type="Pfam" id="PF00126">
    <property type="entry name" value="HTH_1"/>
    <property type="match status" value="1"/>
</dbReference>
<organism evidence="6 7">
    <name type="scientific">Aquitalea magnusonii</name>
    <dbReference type="NCBI Taxonomy" id="332411"/>
    <lineage>
        <taxon>Bacteria</taxon>
        <taxon>Pseudomonadati</taxon>
        <taxon>Pseudomonadota</taxon>
        <taxon>Betaproteobacteria</taxon>
        <taxon>Neisseriales</taxon>
        <taxon>Chromobacteriaceae</taxon>
        <taxon>Aquitalea</taxon>
    </lineage>
</organism>
<dbReference type="Proteomes" id="UP000248395">
    <property type="component" value="Unassembled WGS sequence"/>
</dbReference>
<dbReference type="GO" id="GO:0003700">
    <property type="term" value="F:DNA-binding transcription factor activity"/>
    <property type="evidence" value="ECO:0007669"/>
    <property type="project" value="InterPro"/>
</dbReference>
<proteinExistence type="inferred from homology"/>
<comment type="similarity">
    <text evidence="1">Belongs to the LysR transcriptional regulatory family.</text>
</comment>
<keyword evidence="7" id="KW-1185">Reference proteome</keyword>
<dbReference type="GO" id="GO:0043565">
    <property type="term" value="F:sequence-specific DNA binding"/>
    <property type="evidence" value="ECO:0007669"/>
    <property type="project" value="TreeGrafter"/>
</dbReference>
<dbReference type="Gene3D" id="3.40.190.290">
    <property type="match status" value="1"/>
</dbReference>
<evidence type="ECO:0000259" key="5">
    <source>
        <dbReference type="PROSITE" id="PS50931"/>
    </source>
</evidence>
<dbReference type="InterPro" id="IPR058163">
    <property type="entry name" value="LysR-type_TF_proteobact-type"/>
</dbReference>
<keyword evidence="3" id="KW-0238">DNA-binding</keyword>
<evidence type="ECO:0000313" key="7">
    <source>
        <dbReference type="Proteomes" id="UP000248395"/>
    </source>
</evidence>
<dbReference type="InterPro" id="IPR036390">
    <property type="entry name" value="WH_DNA-bd_sf"/>
</dbReference>